<sequence>MNNDIIWWGGTLPRLADLGSGGDDCMPGHLGIEFVEVSSDTITARMPVDRRTKQPYGRLHGGASVALAETVGSVAASLTVDRAKFATVGMEINANHVRPAYDQYVYATASPVNIGRTTQIWQIRIVNEQGKLVCISRLTMAVIAIEQK</sequence>
<dbReference type="InterPro" id="IPR003736">
    <property type="entry name" value="PAAI_dom"/>
</dbReference>
<feature type="domain" description="Thioesterase" evidence="3">
    <location>
        <begin position="56"/>
        <end position="134"/>
    </location>
</feature>
<dbReference type="Proteomes" id="UP000008808">
    <property type="component" value="Chromosome"/>
</dbReference>
<dbReference type="CDD" id="cd03443">
    <property type="entry name" value="PaaI_thioesterase"/>
    <property type="match status" value="1"/>
</dbReference>
<dbReference type="RefSeq" id="WP_011414887.1">
    <property type="nucleotide sequence ID" value="NC_007722.1"/>
</dbReference>
<keyword evidence="2" id="KW-0378">Hydrolase</keyword>
<dbReference type="Pfam" id="PF03061">
    <property type="entry name" value="4HBT"/>
    <property type="match status" value="1"/>
</dbReference>
<dbReference type="EMBL" id="CP000157">
    <property type="protein sequence ID" value="ABC64059.1"/>
    <property type="molecule type" value="Genomic_DNA"/>
</dbReference>
<protein>
    <submittedName>
        <fullName evidence="4">Phenylacetic acid degradation-related protein</fullName>
    </submittedName>
</protein>
<dbReference type="PANTHER" id="PTHR43240">
    <property type="entry name" value="1,4-DIHYDROXY-2-NAPHTHOYL-COA THIOESTERASE 1"/>
    <property type="match status" value="1"/>
</dbReference>
<name>Q2N8D2_ERYLH</name>
<evidence type="ECO:0000256" key="2">
    <source>
        <dbReference type="ARBA" id="ARBA00022801"/>
    </source>
</evidence>
<dbReference type="AlphaFoldDB" id="Q2N8D2"/>
<dbReference type="GO" id="GO:0061522">
    <property type="term" value="F:1,4-dihydroxy-2-naphthoyl-CoA thioesterase activity"/>
    <property type="evidence" value="ECO:0007669"/>
    <property type="project" value="TreeGrafter"/>
</dbReference>
<dbReference type="GO" id="GO:0005829">
    <property type="term" value="C:cytosol"/>
    <property type="evidence" value="ECO:0007669"/>
    <property type="project" value="TreeGrafter"/>
</dbReference>
<dbReference type="NCBIfam" id="TIGR00369">
    <property type="entry name" value="unchar_dom_1"/>
    <property type="match status" value="1"/>
</dbReference>
<gene>
    <name evidence="4" type="ordered locus">ELI_09835</name>
</gene>
<dbReference type="OrthoDB" id="9813282at2"/>
<proteinExistence type="inferred from homology"/>
<comment type="similarity">
    <text evidence="1">Belongs to the thioesterase PaaI family.</text>
</comment>
<dbReference type="PANTHER" id="PTHR43240:SF5">
    <property type="entry name" value="1,4-DIHYDROXY-2-NAPHTHOYL-COA THIOESTERASE 1"/>
    <property type="match status" value="1"/>
</dbReference>
<accession>Q2N8D2</accession>
<evidence type="ECO:0000259" key="3">
    <source>
        <dbReference type="Pfam" id="PF03061"/>
    </source>
</evidence>
<evidence type="ECO:0000256" key="1">
    <source>
        <dbReference type="ARBA" id="ARBA00008324"/>
    </source>
</evidence>
<dbReference type="KEGG" id="eli:ELI_09835"/>
<organism evidence="4 5">
    <name type="scientific">Erythrobacter litoralis (strain HTCC2594)</name>
    <dbReference type="NCBI Taxonomy" id="314225"/>
    <lineage>
        <taxon>Bacteria</taxon>
        <taxon>Pseudomonadati</taxon>
        <taxon>Pseudomonadota</taxon>
        <taxon>Alphaproteobacteria</taxon>
        <taxon>Sphingomonadales</taxon>
        <taxon>Erythrobacteraceae</taxon>
        <taxon>Erythrobacter/Porphyrobacter group</taxon>
        <taxon>Erythrobacter</taxon>
    </lineage>
</organism>
<dbReference type="InterPro" id="IPR006683">
    <property type="entry name" value="Thioestr_dom"/>
</dbReference>
<dbReference type="Gene3D" id="3.10.129.10">
    <property type="entry name" value="Hotdog Thioesterase"/>
    <property type="match status" value="1"/>
</dbReference>
<dbReference type="HOGENOM" id="CLU_089876_13_1_5"/>
<keyword evidence="5" id="KW-1185">Reference proteome</keyword>
<evidence type="ECO:0000313" key="4">
    <source>
        <dbReference type="EMBL" id="ABC64059.1"/>
    </source>
</evidence>
<evidence type="ECO:0000313" key="5">
    <source>
        <dbReference type="Proteomes" id="UP000008808"/>
    </source>
</evidence>
<dbReference type="eggNOG" id="COG2050">
    <property type="taxonomic scope" value="Bacteria"/>
</dbReference>
<dbReference type="SUPFAM" id="SSF54637">
    <property type="entry name" value="Thioesterase/thiol ester dehydrase-isomerase"/>
    <property type="match status" value="1"/>
</dbReference>
<dbReference type="InterPro" id="IPR029069">
    <property type="entry name" value="HotDog_dom_sf"/>
</dbReference>
<reference evidence="5" key="1">
    <citation type="journal article" date="2009" name="J. Bacteriol.">
        <title>Complete genome sequence of Erythrobacter litoralis HTCC2594.</title>
        <authorList>
            <person name="Oh H.M."/>
            <person name="Giovannoni S.J."/>
            <person name="Ferriera S."/>
            <person name="Johnson J."/>
            <person name="Cho J.C."/>
        </authorList>
    </citation>
    <scope>NUCLEOTIDE SEQUENCE [LARGE SCALE GENOMIC DNA]</scope>
    <source>
        <strain evidence="5">HTCC2594</strain>
    </source>
</reference>